<feature type="region of interest" description="Disordered" evidence="1">
    <location>
        <begin position="518"/>
        <end position="558"/>
    </location>
</feature>
<evidence type="ECO:0000256" key="1">
    <source>
        <dbReference type="SAM" id="MobiDB-lite"/>
    </source>
</evidence>
<feature type="compositionally biased region" description="Basic residues" evidence="1">
    <location>
        <begin position="468"/>
        <end position="485"/>
    </location>
</feature>
<organism evidence="2 3">
    <name type="scientific">Heterobasidion irregulare (strain TC 32-1)</name>
    <dbReference type="NCBI Taxonomy" id="747525"/>
    <lineage>
        <taxon>Eukaryota</taxon>
        <taxon>Fungi</taxon>
        <taxon>Dikarya</taxon>
        <taxon>Basidiomycota</taxon>
        <taxon>Agaricomycotina</taxon>
        <taxon>Agaricomycetes</taxon>
        <taxon>Russulales</taxon>
        <taxon>Bondarzewiaceae</taxon>
        <taxon>Heterobasidion</taxon>
        <taxon>Heterobasidion annosum species complex</taxon>
    </lineage>
</organism>
<feature type="region of interest" description="Disordered" evidence="1">
    <location>
        <begin position="313"/>
        <end position="336"/>
    </location>
</feature>
<feature type="compositionally biased region" description="Basic and acidic residues" evidence="1">
    <location>
        <begin position="263"/>
        <end position="272"/>
    </location>
</feature>
<keyword evidence="3" id="KW-1185">Reference proteome</keyword>
<name>W4JX43_HETIT</name>
<protein>
    <submittedName>
        <fullName evidence="2">Uncharacterized protein</fullName>
    </submittedName>
</protein>
<dbReference type="GeneID" id="20674325"/>
<accession>W4JX43</accession>
<reference evidence="2 3" key="1">
    <citation type="journal article" date="2012" name="New Phytol.">
        <title>Insight into trade-off between wood decay and parasitism from the genome of a fungal forest pathogen.</title>
        <authorList>
            <person name="Olson A."/>
            <person name="Aerts A."/>
            <person name="Asiegbu F."/>
            <person name="Belbahri L."/>
            <person name="Bouzid O."/>
            <person name="Broberg A."/>
            <person name="Canback B."/>
            <person name="Coutinho P.M."/>
            <person name="Cullen D."/>
            <person name="Dalman K."/>
            <person name="Deflorio G."/>
            <person name="van Diepen L.T."/>
            <person name="Dunand C."/>
            <person name="Duplessis S."/>
            <person name="Durling M."/>
            <person name="Gonthier P."/>
            <person name="Grimwood J."/>
            <person name="Fossdal C.G."/>
            <person name="Hansson D."/>
            <person name="Henrissat B."/>
            <person name="Hietala A."/>
            <person name="Himmelstrand K."/>
            <person name="Hoffmeister D."/>
            <person name="Hogberg N."/>
            <person name="James T.Y."/>
            <person name="Karlsson M."/>
            <person name="Kohler A."/>
            <person name="Kues U."/>
            <person name="Lee Y.H."/>
            <person name="Lin Y.C."/>
            <person name="Lind M."/>
            <person name="Lindquist E."/>
            <person name="Lombard V."/>
            <person name="Lucas S."/>
            <person name="Lunden K."/>
            <person name="Morin E."/>
            <person name="Murat C."/>
            <person name="Park J."/>
            <person name="Raffaello T."/>
            <person name="Rouze P."/>
            <person name="Salamov A."/>
            <person name="Schmutz J."/>
            <person name="Solheim H."/>
            <person name="Stahlberg J."/>
            <person name="Velez H."/>
            <person name="de Vries R.P."/>
            <person name="Wiebenga A."/>
            <person name="Woodward S."/>
            <person name="Yakovlev I."/>
            <person name="Garbelotto M."/>
            <person name="Martin F."/>
            <person name="Grigoriev I.V."/>
            <person name="Stenlid J."/>
        </authorList>
    </citation>
    <scope>NUCLEOTIDE SEQUENCE [LARGE SCALE GENOMIC DNA]</scope>
    <source>
        <strain evidence="2 3">TC 32-1</strain>
    </source>
</reference>
<gene>
    <name evidence="2" type="ORF">HETIRDRAFT_429216</name>
</gene>
<feature type="compositionally biased region" description="Basic and acidic residues" evidence="1">
    <location>
        <begin position="313"/>
        <end position="325"/>
    </location>
</feature>
<feature type="region of interest" description="Disordered" evidence="1">
    <location>
        <begin position="458"/>
        <end position="490"/>
    </location>
</feature>
<dbReference type="HOGENOM" id="CLU_446212_0_0_1"/>
<dbReference type="AlphaFoldDB" id="W4JX43"/>
<feature type="compositionally biased region" description="Gly residues" evidence="1">
    <location>
        <begin position="458"/>
        <end position="467"/>
    </location>
</feature>
<dbReference type="EMBL" id="KI925462">
    <property type="protein sequence ID" value="ETW78132.1"/>
    <property type="molecule type" value="Genomic_DNA"/>
</dbReference>
<feature type="compositionally biased region" description="Basic and acidic residues" evidence="1">
    <location>
        <begin position="160"/>
        <end position="170"/>
    </location>
</feature>
<dbReference type="Proteomes" id="UP000030671">
    <property type="component" value="Unassembled WGS sequence"/>
</dbReference>
<feature type="region of interest" description="Disordered" evidence="1">
    <location>
        <begin position="155"/>
        <end position="183"/>
    </location>
</feature>
<dbReference type="RefSeq" id="XP_009550131.1">
    <property type="nucleotide sequence ID" value="XM_009551836.1"/>
</dbReference>
<dbReference type="InParanoid" id="W4JX43"/>
<evidence type="ECO:0000313" key="3">
    <source>
        <dbReference type="Proteomes" id="UP000030671"/>
    </source>
</evidence>
<proteinExistence type="predicted"/>
<feature type="region of interest" description="Disordered" evidence="1">
    <location>
        <begin position="250"/>
        <end position="295"/>
    </location>
</feature>
<evidence type="ECO:0000313" key="2">
    <source>
        <dbReference type="EMBL" id="ETW78132.1"/>
    </source>
</evidence>
<dbReference type="KEGG" id="hir:HETIRDRAFT_429216"/>
<sequence>MDPEERTDGRSLQAVAAMRKPAACVSMMPHTHMCTLHSPASPCFADPPYCQQHTTCVLHPTDHPTVYHAHNAYDTAPRTAQTMPYHAQRRTVFTASASHGSAGSGEFDFVPNVKFCKGYRGRTQFASLRVSFRLHRARRGRLGVAMLARSLKIRKKKKKGAEGTAKEGSRKAFSRTVPTARGDERGSIHRYRHVPARDRKERGICKTGTHRHEGTDGSRFTYTKRAFDIAQFPGVRRLLGWNLIEPPPRASQLGIGKRQRAPNRIEQKRGEAHSPPTRRGKVWEPLGPPSIRPHRTAPHRIASFDCVEHHCEKPRTLQPDGRDAGRGGSGSHGTACAGSDSSFVKSFFFSFEPRRGARWFGDQLGSKADEGSGDACGQMNVGAGSEGGGAGDRMDHGRTAGGFQSPLDRDAPVVARATDRRLRGLTVLGREMRRAVEACGGSTGGVAPGADVAAGEPAGCGGGGQHGKSGRRMRRGGGRRRKARARAGSIGAGRARELHDVHSGSAFVTGVDAENARVPETSREGGGDSGGLLGDYWGPQEAVPRPWPRSSSPAGEPVQRLARGDGAYVQGVSDLLRRVERSGLRGLIEREVSDRVIALWRRAWWIGWRRES</sequence>